<dbReference type="GO" id="GO:0006351">
    <property type="term" value="P:DNA-templated transcription"/>
    <property type="evidence" value="ECO:0007669"/>
    <property type="project" value="InterPro"/>
</dbReference>
<dbReference type="EMBL" id="CAMGYJ010000008">
    <property type="protein sequence ID" value="CAI0463660.1"/>
    <property type="molecule type" value="Genomic_DNA"/>
</dbReference>
<keyword evidence="4" id="KW-0804">Transcription</keyword>
<feature type="region of interest" description="Disordered" evidence="6">
    <location>
        <begin position="1"/>
        <end position="70"/>
    </location>
</feature>
<comment type="subcellular location">
    <subcellularLocation>
        <location evidence="1">Nucleus</location>
    </subcellularLocation>
</comment>
<dbReference type="PROSITE" id="PS50888">
    <property type="entry name" value="BHLH"/>
    <property type="match status" value="1"/>
</dbReference>
<dbReference type="CDD" id="cd11453">
    <property type="entry name" value="bHLH_AtBIM_like"/>
    <property type="match status" value="1"/>
</dbReference>
<evidence type="ECO:0000313" key="9">
    <source>
        <dbReference type="Proteomes" id="UP001154282"/>
    </source>
</evidence>
<dbReference type="GO" id="GO:0003700">
    <property type="term" value="F:DNA-binding transcription factor activity"/>
    <property type="evidence" value="ECO:0007669"/>
    <property type="project" value="InterPro"/>
</dbReference>
<protein>
    <recommendedName>
        <fullName evidence="7">BHLH domain-containing protein</fullName>
    </recommendedName>
</protein>
<dbReference type="GO" id="GO:0046983">
    <property type="term" value="F:protein dimerization activity"/>
    <property type="evidence" value="ECO:0007669"/>
    <property type="project" value="InterPro"/>
</dbReference>
<name>A0AAV0NY95_9ROSI</name>
<keyword evidence="9" id="KW-1185">Reference proteome</keyword>
<evidence type="ECO:0000256" key="6">
    <source>
        <dbReference type="SAM" id="MobiDB-lite"/>
    </source>
</evidence>
<keyword evidence="5" id="KW-0539">Nucleus</keyword>
<organism evidence="8 9">
    <name type="scientific">Linum tenue</name>
    <dbReference type="NCBI Taxonomy" id="586396"/>
    <lineage>
        <taxon>Eukaryota</taxon>
        <taxon>Viridiplantae</taxon>
        <taxon>Streptophyta</taxon>
        <taxon>Embryophyta</taxon>
        <taxon>Tracheophyta</taxon>
        <taxon>Spermatophyta</taxon>
        <taxon>Magnoliopsida</taxon>
        <taxon>eudicotyledons</taxon>
        <taxon>Gunneridae</taxon>
        <taxon>Pentapetalae</taxon>
        <taxon>rosids</taxon>
        <taxon>fabids</taxon>
        <taxon>Malpighiales</taxon>
        <taxon>Linaceae</taxon>
        <taxon>Linum</taxon>
    </lineage>
</organism>
<dbReference type="Gene3D" id="4.10.280.10">
    <property type="entry name" value="Helix-loop-helix DNA-binding domain"/>
    <property type="match status" value="1"/>
</dbReference>
<proteinExistence type="predicted"/>
<feature type="domain" description="BHLH" evidence="7">
    <location>
        <begin position="57"/>
        <end position="107"/>
    </location>
</feature>
<dbReference type="InterPro" id="IPR011598">
    <property type="entry name" value="bHLH_dom"/>
</dbReference>
<accession>A0AAV0NY95</accession>
<feature type="compositionally biased region" description="Polar residues" evidence="6">
    <location>
        <begin position="295"/>
        <end position="318"/>
    </location>
</feature>
<reference evidence="8" key="1">
    <citation type="submission" date="2022-08" db="EMBL/GenBank/DDBJ databases">
        <authorList>
            <person name="Gutierrez-Valencia J."/>
        </authorList>
    </citation>
    <scope>NUCLEOTIDE SEQUENCE</scope>
</reference>
<feature type="region of interest" description="Disordered" evidence="6">
    <location>
        <begin position="293"/>
        <end position="323"/>
    </location>
</feature>
<evidence type="ECO:0000256" key="1">
    <source>
        <dbReference type="ARBA" id="ARBA00004123"/>
    </source>
</evidence>
<dbReference type="GO" id="GO:0003677">
    <property type="term" value="F:DNA binding"/>
    <property type="evidence" value="ECO:0007669"/>
    <property type="project" value="UniProtKB-KW"/>
</dbReference>
<evidence type="ECO:0000256" key="3">
    <source>
        <dbReference type="ARBA" id="ARBA00023125"/>
    </source>
</evidence>
<dbReference type="SUPFAM" id="SSF47459">
    <property type="entry name" value="HLH, helix-loop-helix DNA-binding domain"/>
    <property type="match status" value="1"/>
</dbReference>
<sequence>MRGEGNQNHQEGDEYEDEELVAVGSRNDGPSSNISTANSNRTNNNRADGKNSDKASAVRSKHSVTEQRRRSKINDRFQILRELIPQCDQKRDTASFLLEVIEYVRYLQEKVQKYEGSYQGLSTEPTKLMPWRNSHWRVQSFEGHPQAINNGSGLGPVFPRKFDENNIAVSPTMLASAQNTPMEPDPSQDAACNKAMDQHQPDLTNKGFSLPTRRLQTTIPLQQAYSDPQSVECGVTGDSLNQAEELSIEGGTISISSAYSEGLLNALTQALQTAGIDLSQANISVQIDLGKRSNRGLTSGTSANKDIQNPVANHQSTIHLRDVTSERDSDHFLKRLKT</sequence>
<keyword evidence="2" id="KW-0805">Transcription regulation</keyword>
<gene>
    <name evidence="8" type="ORF">LITE_LOCUS35839</name>
</gene>
<dbReference type="AlphaFoldDB" id="A0AAV0NY95"/>
<feature type="compositionally biased region" description="Low complexity" evidence="6">
    <location>
        <begin position="31"/>
        <end position="46"/>
    </location>
</feature>
<dbReference type="GO" id="GO:0005634">
    <property type="term" value="C:nucleus"/>
    <property type="evidence" value="ECO:0007669"/>
    <property type="project" value="UniProtKB-SubCell"/>
</dbReference>
<evidence type="ECO:0000256" key="5">
    <source>
        <dbReference type="ARBA" id="ARBA00023242"/>
    </source>
</evidence>
<dbReference type="PANTHER" id="PTHR46412:SF6">
    <property type="entry name" value="TRANSCRIPTION FACTOR BIM2"/>
    <property type="match status" value="1"/>
</dbReference>
<comment type="caution">
    <text evidence="8">The sequence shown here is derived from an EMBL/GenBank/DDBJ whole genome shotgun (WGS) entry which is preliminary data.</text>
</comment>
<evidence type="ECO:0000256" key="2">
    <source>
        <dbReference type="ARBA" id="ARBA00023015"/>
    </source>
</evidence>
<dbReference type="FunFam" id="4.10.280.10:FF:000093">
    <property type="entry name" value="BHLH domain class transcription factor"/>
    <property type="match status" value="1"/>
</dbReference>
<keyword evidence="3" id="KW-0238">DNA-binding</keyword>
<evidence type="ECO:0000259" key="7">
    <source>
        <dbReference type="PROSITE" id="PS50888"/>
    </source>
</evidence>
<dbReference type="SMART" id="SM00353">
    <property type="entry name" value="HLH"/>
    <property type="match status" value="1"/>
</dbReference>
<dbReference type="PANTHER" id="PTHR46412">
    <property type="entry name" value="BES1-INTERACTING MYC-LIKE PROTEIN"/>
    <property type="match status" value="1"/>
</dbReference>
<dbReference type="Proteomes" id="UP001154282">
    <property type="component" value="Unassembled WGS sequence"/>
</dbReference>
<dbReference type="InterPro" id="IPR036638">
    <property type="entry name" value="HLH_DNA-bd_sf"/>
</dbReference>
<dbReference type="Pfam" id="PF00010">
    <property type="entry name" value="HLH"/>
    <property type="match status" value="1"/>
</dbReference>
<dbReference type="InterPro" id="IPR044295">
    <property type="entry name" value="BIM1/2/3"/>
</dbReference>
<evidence type="ECO:0000313" key="8">
    <source>
        <dbReference type="EMBL" id="CAI0463660.1"/>
    </source>
</evidence>
<evidence type="ECO:0000256" key="4">
    <source>
        <dbReference type="ARBA" id="ARBA00023163"/>
    </source>
</evidence>